<protein>
    <submittedName>
        <fullName evidence="2">Fic family protein</fullName>
    </submittedName>
</protein>
<dbReference type="InterPro" id="IPR040198">
    <property type="entry name" value="Fido_containing"/>
</dbReference>
<comment type="caution">
    <text evidence="2">The sequence shown here is derived from an EMBL/GenBank/DDBJ whole genome shotgun (WGS) entry which is preliminary data.</text>
</comment>
<dbReference type="PANTHER" id="PTHR13504:SF38">
    <property type="entry name" value="FIDO DOMAIN-CONTAINING PROTEIN"/>
    <property type="match status" value="1"/>
</dbReference>
<dbReference type="Pfam" id="PF02661">
    <property type="entry name" value="Fic"/>
    <property type="match status" value="1"/>
</dbReference>
<dbReference type="InterPro" id="IPR025758">
    <property type="entry name" value="Fic/DOC_N"/>
</dbReference>
<dbReference type="SUPFAM" id="SSF140931">
    <property type="entry name" value="Fic-like"/>
    <property type="match status" value="1"/>
</dbReference>
<dbReference type="InterPro" id="IPR003812">
    <property type="entry name" value="Fido"/>
</dbReference>
<name>A0ABS9WEM1_9ACTN</name>
<dbReference type="RefSeq" id="WP_242162780.1">
    <property type="nucleotide sequence ID" value="NZ_JAJMLW010000001.1"/>
</dbReference>
<feature type="domain" description="Fido" evidence="1">
    <location>
        <begin position="120"/>
        <end position="271"/>
    </location>
</feature>
<dbReference type="EMBL" id="JAJMLW010000001">
    <property type="protein sequence ID" value="MCI2241020.1"/>
    <property type="molecule type" value="Genomic_DNA"/>
</dbReference>
<keyword evidence="3" id="KW-1185">Reference proteome</keyword>
<dbReference type="InterPro" id="IPR036597">
    <property type="entry name" value="Fido-like_dom_sf"/>
</dbReference>
<dbReference type="Pfam" id="PF13784">
    <property type="entry name" value="Fic_N"/>
    <property type="match status" value="1"/>
</dbReference>
<dbReference type="Proteomes" id="UP001430755">
    <property type="component" value="Unassembled WGS sequence"/>
</dbReference>
<dbReference type="InterPro" id="IPR026287">
    <property type="entry name" value="SoFic-like"/>
</dbReference>
<dbReference type="Gene3D" id="1.10.3290.10">
    <property type="entry name" value="Fido-like domain"/>
    <property type="match status" value="1"/>
</dbReference>
<evidence type="ECO:0000313" key="3">
    <source>
        <dbReference type="Proteomes" id="UP001430755"/>
    </source>
</evidence>
<evidence type="ECO:0000259" key="1">
    <source>
        <dbReference type="PROSITE" id="PS51459"/>
    </source>
</evidence>
<organism evidence="2 3">
    <name type="scientific">Adlercreutzia faecimuris</name>
    <dbReference type="NCBI Taxonomy" id="2897341"/>
    <lineage>
        <taxon>Bacteria</taxon>
        <taxon>Bacillati</taxon>
        <taxon>Actinomycetota</taxon>
        <taxon>Coriobacteriia</taxon>
        <taxon>Eggerthellales</taxon>
        <taxon>Eggerthellaceae</taxon>
        <taxon>Adlercreutzia</taxon>
    </lineage>
</organism>
<proteinExistence type="predicted"/>
<evidence type="ECO:0000313" key="2">
    <source>
        <dbReference type="EMBL" id="MCI2241020.1"/>
    </source>
</evidence>
<sequence>MEGRAGRYIHQPTGYSSFKPAPLPPEPPLEFDGEMIQLLSAADRALGRLDGITQTLPNPDLFVSMYVKKEALLSSQIEGTQASLAEVLVAEERQTQDAREVTNYVNAMNYGIERLRDFPMSLRLIREIHGKLLASGRGSNRHPGEFRTSQNWIGGAGCTLANAAYVPPCVDDLTDALGDLERYIHEDDGLPPLIKIALIHAQFETIHPFIDGNGRMGRLLITFWLCQQNILSRPLLYLSYYFKRNRTEYYDRLMAIRHKGEWEEWVKFFLRGIIEISEESSESATRINRLRETKVALIDSVGGASAANARKFLDLLLITPTITRVGAADRLGISRPTAAALIDRFMNDFAVLVDASPDMARGKTYVFKEYMDILEVGTD</sequence>
<reference evidence="2" key="1">
    <citation type="submission" date="2021-11" db="EMBL/GenBank/DDBJ databases">
        <title>A Novel Adlercreutzia Species, isolated from a Allomyrina dichotoma larva feces.</title>
        <authorList>
            <person name="Suh M.K."/>
        </authorList>
    </citation>
    <scope>NUCLEOTIDE SEQUENCE</scope>
    <source>
        <strain evidence="2">JBNU-10</strain>
    </source>
</reference>
<gene>
    <name evidence="2" type="ORF">LPT13_01470</name>
</gene>
<dbReference type="PROSITE" id="PS51459">
    <property type="entry name" value="FIDO"/>
    <property type="match status" value="1"/>
</dbReference>
<accession>A0ABS9WEM1</accession>
<dbReference type="PANTHER" id="PTHR13504">
    <property type="entry name" value="FIDO DOMAIN-CONTAINING PROTEIN DDB_G0283145"/>
    <property type="match status" value="1"/>
</dbReference>
<dbReference type="PIRSF" id="PIRSF038925">
    <property type="entry name" value="AMP-prot_trans"/>
    <property type="match status" value="1"/>
</dbReference>